<dbReference type="RefSeq" id="WP_378797935.1">
    <property type="nucleotide sequence ID" value="NZ_JBHUER010000003.1"/>
</dbReference>
<comment type="caution">
    <text evidence="1">The sequence shown here is derived from an EMBL/GenBank/DDBJ whole genome shotgun (WGS) entry which is preliminary data.</text>
</comment>
<dbReference type="Proteomes" id="UP001597308">
    <property type="component" value="Unassembled WGS sequence"/>
</dbReference>
<dbReference type="InterPro" id="IPR014825">
    <property type="entry name" value="DNA_alkylation"/>
</dbReference>
<reference evidence="2" key="1">
    <citation type="journal article" date="2019" name="Int. J. Syst. Evol. Microbiol.">
        <title>The Global Catalogue of Microorganisms (GCM) 10K type strain sequencing project: providing services to taxonomists for standard genome sequencing and annotation.</title>
        <authorList>
            <consortium name="The Broad Institute Genomics Platform"/>
            <consortium name="The Broad Institute Genome Sequencing Center for Infectious Disease"/>
            <person name="Wu L."/>
            <person name="Ma J."/>
        </authorList>
    </citation>
    <scope>NUCLEOTIDE SEQUENCE [LARGE SCALE GENOMIC DNA]</scope>
    <source>
        <strain evidence="2">KCTC 23707</strain>
    </source>
</reference>
<dbReference type="Gene3D" id="1.25.10.90">
    <property type="match status" value="1"/>
</dbReference>
<dbReference type="EMBL" id="JBHUER010000003">
    <property type="protein sequence ID" value="MFD1702542.1"/>
    <property type="molecule type" value="Genomic_DNA"/>
</dbReference>
<evidence type="ECO:0000313" key="2">
    <source>
        <dbReference type="Proteomes" id="UP001597308"/>
    </source>
</evidence>
<organism evidence="1 2">
    <name type="scientific">Methylopila henanensis</name>
    <dbReference type="NCBI Taxonomy" id="873516"/>
    <lineage>
        <taxon>Bacteria</taxon>
        <taxon>Pseudomonadati</taxon>
        <taxon>Pseudomonadota</taxon>
        <taxon>Alphaproteobacteria</taxon>
        <taxon>Hyphomicrobiales</taxon>
        <taxon>Methylopilaceae</taxon>
        <taxon>Methylopila</taxon>
    </lineage>
</organism>
<dbReference type="PANTHER" id="PTHR41291:SF1">
    <property type="entry name" value="DNA ALKYLATION REPAIR PROTEIN"/>
    <property type="match status" value="1"/>
</dbReference>
<dbReference type="CDD" id="cd06561">
    <property type="entry name" value="AlkD_like"/>
    <property type="match status" value="1"/>
</dbReference>
<dbReference type="InterPro" id="IPR016024">
    <property type="entry name" value="ARM-type_fold"/>
</dbReference>
<name>A0ABW4K347_9HYPH</name>
<proteinExistence type="predicted"/>
<keyword evidence="2" id="KW-1185">Reference proteome</keyword>
<dbReference type="PANTHER" id="PTHR41291">
    <property type="entry name" value="DNA ALKYLATION REPAIR PROTEIN"/>
    <property type="match status" value="1"/>
</dbReference>
<protein>
    <submittedName>
        <fullName evidence="1">DNA alkylation repair protein</fullName>
    </submittedName>
</protein>
<evidence type="ECO:0000313" key="1">
    <source>
        <dbReference type="EMBL" id="MFD1702542.1"/>
    </source>
</evidence>
<dbReference type="SUPFAM" id="SSF48371">
    <property type="entry name" value="ARM repeat"/>
    <property type="match status" value="1"/>
</dbReference>
<gene>
    <name evidence="1" type="ORF">ACFSCV_05925</name>
</gene>
<dbReference type="Pfam" id="PF08713">
    <property type="entry name" value="DNA_alkylation"/>
    <property type="match status" value="1"/>
</dbReference>
<sequence>MAGLSPSSSAADIVAHLESVGSEQTLTSMRRVGIRVDKAFGLANPALQGLAKQVGRDQGRALALWRTAIREARVLAIYTAEPRRFTAEEAIAWANDFDSWEIVDMAADLYVEVGLDTLVTEFAEDEREFVRRTAFAMIAGMAVHRKTEPDTTFLALLPLIERHSTDDRNYVRKSVNWALRNIGKRSLGCHGPAVALASKLAASSDKTARWIGRDASAELTSDKTLQRLHRKA</sequence>
<accession>A0ABW4K347</accession>